<dbReference type="GO" id="GO:0030552">
    <property type="term" value="F:cAMP binding"/>
    <property type="evidence" value="ECO:0007669"/>
    <property type="project" value="TreeGrafter"/>
</dbReference>
<feature type="compositionally biased region" description="Basic and acidic residues" evidence="14">
    <location>
        <begin position="1096"/>
        <end position="1128"/>
    </location>
</feature>
<feature type="region of interest" description="Disordered" evidence="14">
    <location>
        <begin position="481"/>
        <end position="524"/>
    </location>
</feature>
<evidence type="ECO:0000256" key="11">
    <source>
        <dbReference type="ARBA" id="ARBA00022989"/>
    </source>
</evidence>
<feature type="compositionally biased region" description="Low complexity" evidence="14">
    <location>
        <begin position="1327"/>
        <end position="1338"/>
    </location>
</feature>
<evidence type="ECO:0000259" key="15">
    <source>
        <dbReference type="Pfam" id="PF04831"/>
    </source>
</evidence>
<feature type="compositionally biased region" description="Polar residues" evidence="14">
    <location>
        <begin position="944"/>
        <end position="954"/>
    </location>
</feature>
<dbReference type="SUPFAM" id="SSF51206">
    <property type="entry name" value="cAMP-binding domain-like"/>
    <property type="match status" value="1"/>
</dbReference>
<dbReference type="EMBL" id="HG710731">
    <property type="protein sequence ID" value="CDJ47433.1"/>
    <property type="molecule type" value="Genomic_DNA"/>
</dbReference>
<feature type="region of interest" description="Disordered" evidence="14">
    <location>
        <begin position="536"/>
        <end position="624"/>
    </location>
</feature>
<evidence type="ECO:0000256" key="1">
    <source>
        <dbReference type="ARBA" id="ARBA00004124"/>
    </source>
</evidence>
<keyword evidence="13" id="KW-0325">Glycoprotein</keyword>
<feature type="compositionally biased region" description="Low complexity" evidence="14">
    <location>
        <begin position="609"/>
        <end position="624"/>
    </location>
</feature>
<keyword evidence="17" id="KW-1185">Reference proteome</keyword>
<keyword evidence="11" id="KW-1133">Transmembrane helix</keyword>
<dbReference type="GO" id="GO:0005923">
    <property type="term" value="C:bicellular tight junction"/>
    <property type="evidence" value="ECO:0007669"/>
    <property type="project" value="UniProtKB-SubCell"/>
</dbReference>
<feature type="region of interest" description="Disordered" evidence="14">
    <location>
        <begin position="264"/>
        <end position="345"/>
    </location>
</feature>
<dbReference type="PANTHER" id="PTHR12101">
    <property type="entry name" value="POPEYE DOMAIN CONTAINING PROTEIN"/>
    <property type="match status" value="1"/>
</dbReference>
<dbReference type="InterPro" id="IPR055272">
    <property type="entry name" value="POPDC1-3_dom"/>
</dbReference>
<evidence type="ECO:0000256" key="9">
    <source>
        <dbReference type="ARBA" id="ARBA00022889"/>
    </source>
</evidence>
<keyword evidence="7" id="KW-1003">Cell membrane</keyword>
<keyword evidence="8" id="KW-0812">Transmembrane</keyword>
<evidence type="ECO:0000256" key="2">
    <source>
        <dbReference type="ARBA" id="ARBA00004141"/>
    </source>
</evidence>
<gene>
    <name evidence="16" type="ORF">EBH_0016040</name>
</gene>
<comment type="similarity">
    <text evidence="4">Belongs to the popeye family.</text>
</comment>
<evidence type="ECO:0000256" key="3">
    <source>
        <dbReference type="ARBA" id="ARBA00004435"/>
    </source>
</evidence>
<keyword evidence="12" id="KW-0472">Membrane</keyword>
<reference evidence="16" key="1">
    <citation type="submission" date="2013-10" db="EMBL/GenBank/DDBJ databases">
        <title>Genomic analysis of the causative agents of coccidiosis in chickens.</title>
        <authorList>
            <person name="Reid A.J."/>
            <person name="Blake D."/>
            <person name="Billington K."/>
            <person name="Browne H."/>
            <person name="Dunn M."/>
            <person name="Hung S."/>
            <person name="Kawahara F."/>
            <person name="Miranda-Saavedra D."/>
            <person name="Mourier T."/>
            <person name="Nagra H."/>
            <person name="Otto T.D."/>
            <person name="Rawlings N."/>
            <person name="Sanchez A."/>
            <person name="Sanders M."/>
            <person name="Subramaniam C."/>
            <person name="Tay Y."/>
            <person name="Dear P."/>
            <person name="Doerig C."/>
            <person name="Gruber A."/>
            <person name="Parkinson J."/>
            <person name="Shirley M."/>
            <person name="Wan K.L."/>
            <person name="Berriman M."/>
            <person name="Tomley F."/>
            <person name="Pain A."/>
        </authorList>
    </citation>
    <scope>NUCLEOTIDE SEQUENCE [LARGE SCALE GENOMIC DNA]</scope>
    <source>
        <strain evidence="16">Houghton</strain>
    </source>
</reference>
<evidence type="ECO:0000313" key="16">
    <source>
        <dbReference type="EMBL" id="CDJ47433.1"/>
    </source>
</evidence>
<evidence type="ECO:0000256" key="6">
    <source>
        <dbReference type="ARBA" id="ARBA00022473"/>
    </source>
</evidence>
<dbReference type="Proteomes" id="UP000030750">
    <property type="component" value="Unassembled WGS sequence"/>
</dbReference>
<name>U6LDZ8_9EIME</name>
<feature type="region of interest" description="Disordered" evidence="14">
    <location>
        <begin position="1087"/>
        <end position="1128"/>
    </location>
</feature>
<sequence length="1355" mass="144666">MHAFQLIHKGAPKTAATTLPIVRRAHTVGIFVANTRERGQDCARQWAASSDRLSASPLQHQNLQRHQRRTFQQQPPQQFIQVKCSRGKAGECCRKVSAEPSEHPNELVSSGAPSSPFQNTEPAGKHTPDGSLCMEGASSNAGSTAHAGPPNAADSWDTSPSEAPSEAQRTLGRRRRCIRVSLATAEASSSVGLPADGMERGVEQLQASNVPVGRRRGRAARNCLKAAAAWLGAVLPQVSSTDASRYSAVAAIAMLARGGRVGRAAFPSSATSDSDAAQQEAGLWQRPCTASQGGKDDPSQPQGPEGSDGVSAGNGVAATDAALDPKTEAMKKPHYPATSPAFGRRQRQRISLGPLGPPATPDATSGGAMDFQFPILFNRAIKRLLKSLFRRTGQPRRQACARTASASTPSPAVAAAVGGIRNVQRPRLPPRVLLRSWRPLSKAQSLVGPRQVVHARQQQLQTLQQHLLQEGSVVSEQLRAATGTQRLQRQPKQQLKNQPEQRPEQQQQQQHEEDYLTTPVDESVATHEQENVLAHVAPHEGPLRTDPAASEPTAVRGPRTPEGLKGTSGSESDDGARDTLPCKADAPAHDQSGQEKQLPQQAKHEQPHKTTAARPAAAQAAATLKKAVGRGSVRAGPARRPFPICFVRQRVNALYGQLRSSLAPYCSTISEWTYRNGNVVVTAGSLLSLTATLMADMRLLRTFNLLAGFCYFSYNWSRRPRLTDAALWNVVFLVLNTVMLWRVHTEHREVSFSSDELDIFQRYFLPAGMSPRQFRRLLRQGSWQTFPQGYVLQQEDNNCETLCFVARGAVEISQGGEVVDTYRGGETGAVLGVEPFLSFVADLRRLSAKRVTHATAGSPETLASHADESPEGLQRSQQTVPPFAVGNESQQAASIGQNQQRQEQQQQGRTKEGEEGTSNVQLMENTKRDEAASARAVIEAGQNAHASRQQQQPARQEPSRKPPQPSFECARQGVCTNAPLGASGGFNGTPDGGEETSSGTGIVAAAADAAASAAAAVRTAAATALLTDAPQAPEAQLPTRSPARASTATALVQGGVSSAAEGARHVAEAAAAAAAAAVAAAADAASLTEASQNRRSGTEKGLQRQPLRERTPSLKGESDDTDAAREKGTVTAPYTATCITETTVFCLDLKELAAFVLREPGNLGFPVVQGLTTLLVNRSRAQAARLAILSYDAFLAGVFADGVVQTGERKMLEEFRRKRAISQTQHEQALARLGWTPEEFERGSQASTGVLSRVAFGLGSFLRGSPESDATADGDVQQRHQANLSGRTHGDEDAFHCALPPLLEDWELVEDERAAPPQPAPGDRRPAAGANAANARNGQGCFGDAVSYVFEVEGT</sequence>
<dbReference type="VEuPathDB" id="ToxoDB:EBH_0016040"/>
<feature type="compositionally biased region" description="Low complexity" evidence="14">
    <location>
        <begin position="485"/>
        <end position="509"/>
    </location>
</feature>
<feature type="region of interest" description="Disordered" evidence="14">
    <location>
        <begin position="853"/>
        <end position="922"/>
    </location>
</feature>
<evidence type="ECO:0000256" key="5">
    <source>
        <dbReference type="ARBA" id="ARBA00022427"/>
    </source>
</evidence>
<evidence type="ECO:0000313" key="17">
    <source>
        <dbReference type="Proteomes" id="UP000030750"/>
    </source>
</evidence>
<evidence type="ECO:0000256" key="12">
    <source>
        <dbReference type="ARBA" id="ARBA00023136"/>
    </source>
</evidence>
<dbReference type="InterPro" id="IPR006916">
    <property type="entry name" value="POPDC1-3"/>
</dbReference>
<feature type="domain" description="POPDC1-3" evidence="15">
    <location>
        <begin position="691"/>
        <end position="784"/>
    </location>
</feature>
<reference evidence="16" key="2">
    <citation type="submission" date="2013-10" db="EMBL/GenBank/DDBJ databases">
        <authorList>
            <person name="Aslett M."/>
        </authorList>
    </citation>
    <scope>NUCLEOTIDE SEQUENCE [LARGE SCALE GENOMIC DNA]</scope>
    <source>
        <strain evidence="16">Houghton</strain>
    </source>
</reference>
<feature type="compositionally biased region" description="Polar residues" evidence="14">
    <location>
        <begin position="107"/>
        <end position="121"/>
    </location>
</feature>
<dbReference type="InterPro" id="IPR018490">
    <property type="entry name" value="cNMP-bd_dom_sf"/>
</dbReference>
<dbReference type="InterPro" id="IPR014710">
    <property type="entry name" value="RmlC-like_jellyroll"/>
</dbReference>
<dbReference type="GO" id="GO:0016328">
    <property type="term" value="C:lateral plasma membrane"/>
    <property type="evidence" value="ECO:0007669"/>
    <property type="project" value="UniProtKB-SubCell"/>
</dbReference>
<dbReference type="PANTHER" id="PTHR12101:SF17">
    <property type="entry name" value="BLOOD VESSEL EPICARDIAL SUBSTANCE"/>
    <property type="match status" value="1"/>
</dbReference>
<protein>
    <recommendedName>
        <fullName evidence="15">POPDC1-3 domain-containing protein</fullName>
    </recommendedName>
</protein>
<keyword evidence="10" id="KW-0965">Cell junction</keyword>
<proteinExistence type="inferred from homology"/>
<dbReference type="GO" id="GO:0007155">
    <property type="term" value="P:cell adhesion"/>
    <property type="evidence" value="ECO:0007669"/>
    <property type="project" value="UniProtKB-KW"/>
</dbReference>
<feature type="region of interest" description="Disordered" evidence="14">
    <location>
        <begin position="97"/>
        <end position="172"/>
    </location>
</feature>
<comment type="subcellular location">
    <subcellularLocation>
        <location evidence="3">Cell junction</location>
        <location evidence="3">Tight junction</location>
    </subcellularLocation>
    <subcellularLocation>
        <location evidence="1">Lateral cell membrane</location>
    </subcellularLocation>
    <subcellularLocation>
        <location evidence="2">Membrane</location>
        <topology evidence="2">Multi-pass membrane protein</topology>
    </subcellularLocation>
</comment>
<feature type="region of interest" description="Disordered" evidence="14">
    <location>
        <begin position="940"/>
        <end position="970"/>
    </location>
</feature>
<keyword evidence="6" id="KW-0217">Developmental protein</keyword>
<evidence type="ECO:0000256" key="14">
    <source>
        <dbReference type="SAM" id="MobiDB-lite"/>
    </source>
</evidence>
<accession>U6LDZ8</accession>
<keyword evidence="9" id="KW-0130">Cell adhesion</keyword>
<evidence type="ECO:0000256" key="10">
    <source>
        <dbReference type="ARBA" id="ARBA00022949"/>
    </source>
</evidence>
<dbReference type="Pfam" id="PF04831">
    <property type="entry name" value="POPDC1-3"/>
    <property type="match status" value="1"/>
</dbReference>
<evidence type="ECO:0000256" key="4">
    <source>
        <dbReference type="ARBA" id="ARBA00007146"/>
    </source>
</evidence>
<evidence type="ECO:0000256" key="8">
    <source>
        <dbReference type="ARBA" id="ARBA00022692"/>
    </source>
</evidence>
<feature type="compositionally biased region" description="Low complexity" evidence="14">
    <location>
        <begin position="896"/>
        <end position="908"/>
    </location>
</feature>
<feature type="region of interest" description="Disordered" evidence="14">
    <location>
        <begin position="1313"/>
        <end position="1338"/>
    </location>
</feature>
<evidence type="ECO:0000256" key="7">
    <source>
        <dbReference type="ARBA" id="ARBA00022475"/>
    </source>
</evidence>
<dbReference type="OrthoDB" id="347381at2759"/>
<dbReference type="Gene3D" id="2.60.120.10">
    <property type="entry name" value="Jelly Rolls"/>
    <property type="match status" value="1"/>
</dbReference>
<organism evidence="16 17">
    <name type="scientific">Eimeria brunetti</name>
    <dbReference type="NCBI Taxonomy" id="51314"/>
    <lineage>
        <taxon>Eukaryota</taxon>
        <taxon>Sar</taxon>
        <taxon>Alveolata</taxon>
        <taxon>Apicomplexa</taxon>
        <taxon>Conoidasida</taxon>
        <taxon>Coccidia</taxon>
        <taxon>Eucoccidiorida</taxon>
        <taxon>Eimeriorina</taxon>
        <taxon>Eimeriidae</taxon>
        <taxon>Eimeria</taxon>
    </lineage>
</organism>
<keyword evidence="5" id="KW-0796">Tight junction</keyword>
<feature type="compositionally biased region" description="Low complexity" evidence="14">
    <location>
        <begin position="264"/>
        <end position="281"/>
    </location>
</feature>
<evidence type="ECO:0000256" key="13">
    <source>
        <dbReference type="ARBA" id="ARBA00023180"/>
    </source>
</evidence>